<evidence type="ECO:0000256" key="5">
    <source>
        <dbReference type="ARBA" id="ARBA00023125"/>
    </source>
</evidence>
<gene>
    <name evidence="13" type="ORF">DASC09_050860</name>
</gene>
<accession>A0AAV5QTA4</accession>
<dbReference type="InterPro" id="IPR017884">
    <property type="entry name" value="SANT_dom"/>
</dbReference>
<dbReference type="FunFam" id="1.10.10.60:FF:000014">
    <property type="entry name" value="SWI/SNF complex subunit SMARCC2 isoform C"/>
    <property type="match status" value="1"/>
</dbReference>
<dbReference type="PROSITE" id="PS50934">
    <property type="entry name" value="SWIRM"/>
    <property type="match status" value="1"/>
</dbReference>
<dbReference type="InterPro" id="IPR007526">
    <property type="entry name" value="SWIRM"/>
</dbReference>
<evidence type="ECO:0000256" key="8">
    <source>
        <dbReference type="SAM" id="Coils"/>
    </source>
</evidence>
<feature type="region of interest" description="Disordered" evidence="9">
    <location>
        <begin position="618"/>
        <end position="646"/>
    </location>
</feature>
<dbReference type="GO" id="GO:0006338">
    <property type="term" value="P:chromatin remodeling"/>
    <property type="evidence" value="ECO:0007669"/>
    <property type="project" value="UniProtKB-ARBA"/>
</dbReference>
<keyword evidence="7" id="KW-0539">Nucleus</keyword>
<dbReference type="PROSITE" id="PS50090">
    <property type="entry name" value="MYB_LIKE"/>
    <property type="match status" value="1"/>
</dbReference>
<keyword evidence="5" id="KW-0238">DNA-binding</keyword>
<feature type="coiled-coil region" evidence="8">
    <location>
        <begin position="527"/>
        <end position="558"/>
    </location>
</feature>
<evidence type="ECO:0000259" key="10">
    <source>
        <dbReference type="PROSITE" id="PS50090"/>
    </source>
</evidence>
<evidence type="ECO:0000256" key="3">
    <source>
        <dbReference type="ARBA" id="ARBA00022833"/>
    </source>
</evidence>
<evidence type="ECO:0000256" key="4">
    <source>
        <dbReference type="ARBA" id="ARBA00023015"/>
    </source>
</evidence>
<feature type="region of interest" description="Disordered" evidence="9">
    <location>
        <begin position="1"/>
        <end position="71"/>
    </location>
</feature>
<dbReference type="GO" id="GO:0008270">
    <property type="term" value="F:zinc ion binding"/>
    <property type="evidence" value="ECO:0007669"/>
    <property type="project" value="UniProtKB-KW"/>
</dbReference>
<keyword evidence="6" id="KW-0804">Transcription</keyword>
<organism evidence="13 14">
    <name type="scientific">Saccharomycopsis crataegensis</name>
    <dbReference type="NCBI Taxonomy" id="43959"/>
    <lineage>
        <taxon>Eukaryota</taxon>
        <taxon>Fungi</taxon>
        <taxon>Dikarya</taxon>
        <taxon>Ascomycota</taxon>
        <taxon>Saccharomycotina</taxon>
        <taxon>Saccharomycetes</taxon>
        <taxon>Saccharomycopsidaceae</taxon>
        <taxon>Saccharomycopsis</taxon>
    </lineage>
</organism>
<dbReference type="GO" id="GO:0016514">
    <property type="term" value="C:SWI/SNF complex"/>
    <property type="evidence" value="ECO:0007669"/>
    <property type="project" value="TreeGrafter"/>
</dbReference>
<sequence length="661" mass="74767">MSDSAAETPEVEMKDIKEDLEEEEEIPQTEEQEEVSMAEDDAAENNDVEDDKHENNEGKNDEDKNDEDDKVVDLGEISKSIEEKARQFLAKQTRPVIIPSFAAWFDLNKVHEIEKRSLPEFFTNGSRFKTESIYKNYRDFMVNTYRLNPIEYLTVTACRRNLAGDVASIIRVHAFLEQWGIINYQIDPRTKPSLPGPQFTGHFQVSLDTPMGIQPFIPLDPTEKVIKKSTGSAYAQLGSDDSTQEKNKDDGGLSIPLNLEIRKDIFDSSEDALLLREKERLQLTNNGNKIYICSTCGNDSTEVRYHNLRSKASICVSCFESGHFPSNFHAADFIKMIHKKTLTNTGGWSEQETLLLLEGIEMFNEDWDKVANHVATRNKRQCIAKFLQLPIEDKYLNKNISKKLLKGPKIVSKGDSIFKHKETDAVLHTISFLLDKLDPELAATTTKTLQEELLKKNLNINEMSKSSDSTIMGEADEEIMKAAKAAFGVMNSNSIFEQLKELKQQQKILNQIAALQLKKVDLKLKSLNQYEKIIHNEKTELENEKKKLLMDRLSFRRQSSMVKDKVTNAIQLVAGTNGEVSQETIAKSNSLLTEAMDEVKKPSRVVVLDNVQEAGGEIDAIDNDAGVEDDDDDDSKENSAIDAKMNPLSLDKPQLFTVWES</sequence>
<evidence type="ECO:0000256" key="6">
    <source>
        <dbReference type="ARBA" id="ARBA00023163"/>
    </source>
</evidence>
<dbReference type="GO" id="GO:0045893">
    <property type="term" value="P:positive regulation of DNA-templated transcription"/>
    <property type="evidence" value="ECO:0007669"/>
    <property type="project" value="TreeGrafter"/>
</dbReference>
<dbReference type="InterPro" id="IPR032451">
    <property type="entry name" value="SMARCC_C"/>
</dbReference>
<dbReference type="PANTHER" id="PTHR12802:SF41">
    <property type="entry name" value="BRAHMA ASSOCIATED PROTEIN 155 KDA"/>
    <property type="match status" value="1"/>
</dbReference>
<dbReference type="EMBL" id="BTFZ01000012">
    <property type="protein sequence ID" value="GMM37761.1"/>
    <property type="molecule type" value="Genomic_DNA"/>
</dbReference>
<evidence type="ECO:0000313" key="13">
    <source>
        <dbReference type="EMBL" id="GMM37761.1"/>
    </source>
</evidence>
<feature type="compositionally biased region" description="Basic and acidic residues" evidence="9">
    <location>
        <begin position="50"/>
        <end position="62"/>
    </location>
</feature>
<dbReference type="Pfam" id="PF16495">
    <property type="entry name" value="SWIRM-assoc_1"/>
    <property type="match status" value="1"/>
</dbReference>
<dbReference type="Pfam" id="PF00569">
    <property type="entry name" value="ZZ"/>
    <property type="match status" value="1"/>
</dbReference>
<dbReference type="InterPro" id="IPR041984">
    <property type="entry name" value="Rsc8/Ssr1/Ssr2_ZZ"/>
</dbReference>
<dbReference type="SUPFAM" id="SSF46689">
    <property type="entry name" value="Homeodomain-like"/>
    <property type="match status" value="2"/>
</dbReference>
<dbReference type="Pfam" id="PF04433">
    <property type="entry name" value="SWIRM"/>
    <property type="match status" value="1"/>
</dbReference>
<dbReference type="GeneID" id="90075736"/>
<comment type="caution">
    <text evidence="13">The sequence shown here is derived from an EMBL/GenBank/DDBJ whole genome shotgun (WGS) entry which is preliminary data.</text>
</comment>
<dbReference type="Pfam" id="PF00249">
    <property type="entry name" value="Myb_DNA-binding"/>
    <property type="match status" value="1"/>
</dbReference>
<keyword evidence="14" id="KW-1185">Reference proteome</keyword>
<dbReference type="Gene3D" id="1.10.10.10">
    <property type="entry name" value="Winged helix-like DNA-binding domain superfamily/Winged helix DNA-binding domain"/>
    <property type="match status" value="1"/>
</dbReference>
<dbReference type="RefSeq" id="XP_064854757.1">
    <property type="nucleotide sequence ID" value="XM_064998685.1"/>
</dbReference>
<proteinExistence type="predicted"/>
<evidence type="ECO:0000259" key="11">
    <source>
        <dbReference type="PROSITE" id="PS50934"/>
    </source>
</evidence>
<dbReference type="FunFam" id="1.10.10.10:FF:000020">
    <property type="entry name" value="SWI/SNF complex subunit SMARCC2 isoform c"/>
    <property type="match status" value="1"/>
</dbReference>
<dbReference type="InterPro" id="IPR000433">
    <property type="entry name" value="Znf_ZZ"/>
</dbReference>
<feature type="compositionally biased region" description="Acidic residues" evidence="9">
    <location>
        <begin position="18"/>
        <end position="49"/>
    </location>
</feature>
<feature type="domain" description="Myb-like" evidence="10">
    <location>
        <begin position="340"/>
        <end position="390"/>
    </location>
</feature>
<evidence type="ECO:0000259" key="12">
    <source>
        <dbReference type="PROSITE" id="PS51293"/>
    </source>
</evidence>
<feature type="domain" description="SWIRM" evidence="11">
    <location>
        <begin position="96"/>
        <end position="193"/>
    </location>
</feature>
<dbReference type="InterPro" id="IPR036388">
    <property type="entry name" value="WH-like_DNA-bd_sf"/>
</dbReference>
<keyword evidence="8" id="KW-0175">Coiled coil</keyword>
<dbReference type="CDD" id="cd02336">
    <property type="entry name" value="ZZ_RSC8"/>
    <property type="match status" value="1"/>
</dbReference>
<dbReference type="Proteomes" id="UP001360560">
    <property type="component" value="Unassembled WGS sequence"/>
</dbReference>
<keyword evidence="1" id="KW-0479">Metal-binding</keyword>
<evidence type="ECO:0000256" key="7">
    <source>
        <dbReference type="ARBA" id="ARBA00023242"/>
    </source>
</evidence>
<dbReference type="InterPro" id="IPR001005">
    <property type="entry name" value="SANT/Myb"/>
</dbReference>
<name>A0AAV5QTA4_9ASCO</name>
<evidence type="ECO:0000313" key="14">
    <source>
        <dbReference type="Proteomes" id="UP001360560"/>
    </source>
</evidence>
<dbReference type="Gene3D" id="1.10.10.60">
    <property type="entry name" value="Homeodomain-like"/>
    <property type="match status" value="1"/>
</dbReference>
<dbReference type="CDD" id="cd00167">
    <property type="entry name" value="SANT"/>
    <property type="match status" value="1"/>
</dbReference>
<dbReference type="GO" id="GO:0003677">
    <property type="term" value="F:DNA binding"/>
    <property type="evidence" value="ECO:0007669"/>
    <property type="project" value="UniProtKB-KW"/>
</dbReference>
<keyword evidence="4" id="KW-0805">Transcription regulation</keyword>
<dbReference type="GO" id="GO:0042393">
    <property type="term" value="F:histone binding"/>
    <property type="evidence" value="ECO:0007669"/>
    <property type="project" value="TreeGrafter"/>
</dbReference>
<keyword evidence="3" id="KW-0862">Zinc</keyword>
<evidence type="ECO:0000256" key="1">
    <source>
        <dbReference type="ARBA" id="ARBA00022723"/>
    </source>
</evidence>
<reference evidence="13 14" key="1">
    <citation type="journal article" date="2023" name="Elife">
        <title>Identification of key yeast species and microbe-microbe interactions impacting larval growth of Drosophila in the wild.</title>
        <authorList>
            <person name="Mure A."/>
            <person name="Sugiura Y."/>
            <person name="Maeda R."/>
            <person name="Honda K."/>
            <person name="Sakurai N."/>
            <person name="Takahashi Y."/>
            <person name="Watada M."/>
            <person name="Katoh T."/>
            <person name="Gotoh A."/>
            <person name="Gotoh Y."/>
            <person name="Taniguchi I."/>
            <person name="Nakamura K."/>
            <person name="Hayashi T."/>
            <person name="Katayama T."/>
            <person name="Uemura T."/>
            <person name="Hattori Y."/>
        </authorList>
    </citation>
    <scope>NUCLEOTIDE SEQUENCE [LARGE SCALE GENOMIC DNA]</scope>
    <source>
        <strain evidence="13 14">SC-9</strain>
    </source>
</reference>
<dbReference type="InterPro" id="IPR009057">
    <property type="entry name" value="Homeodomain-like_sf"/>
</dbReference>
<dbReference type="AlphaFoldDB" id="A0AAV5QTA4"/>
<protein>
    <submittedName>
        <fullName evidence="13">Rsc8 protein</fullName>
    </submittedName>
</protein>
<feature type="domain" description="SANT" evidence="12">
    <location>
        <begin position="348"/>
        <end position="394"/>
    </location>
</feature>
<keyword evidence="2" id="KW-0863">Zinc-finger</keyword>
<dbReference type="PROSITE" id="PS51293">
    <property type="entry name" value="SANT"/>
    <property type="match status" value="1"/>
</dbReference>
<evidence type="ECO:0000256" key="9">
    <source>
        <dbReference type="SAM" id="MobiDB-lite"/>
    </source>
</evidence>
<feature type="compositionally biased region" description="Acidic residues" evidence="9">
    <location>
        <begin position="619"/>
        <end position="635"/>
    </location>
</feature>
<evidence type="ECO:0000256" key="2">
    <source>
        <dbReference type="ARBA" id="ARBA00022771"/>
    </source>
</evidence>
<dbReference type="PANTHER" id="PTHR12802">
    <property type="entry name" value="SWI/SNF COMPLEX-RELATED"/>
    <property type="match status" value="1"/>
</dbReference>
<dbReference type="SMART" id="SM00717">
    <property type="entry name" value="SANT"/>
    <property type="match status" value="1"/>
</dbReference>